<dbReference type="InterPro" id="IPR036291">
    <property type="entry name" value="NAD(P)-bd_dom_sf"/>
</dbReference>
<dbReference type="Gene3D" id="3.40.50.720">
    <property type="entry name" value="NAD(P)-binding Rossmann-like Domain"/>
    <property type="match status" value="1"/>
</dbReference>
<dbReference type="Pfam" id="PF01118">
    <property type="entry name" value="Semialdhyde_dh"/>
    <property type="match status" value="1"/>
</dbReference>
<dbReference type="GO" id="GO:0016620">
    <property type="term" value="F:oxidoreductase activity, acting on the aldehyde or oxo group of donors, NAD or NADP as acceptor"/>
    <property type="evidence" value="ECO:0007669"/>
    <property type="project" value="InterPro"/>
</dbReference>
<proteinExistence type="predicted"/>
<organism evidence="2">
    <name type="scientific">marine metagenome</name>
    <dbReference type="NCBI Taxonomy" id="408172"/>
    <lineage>
        <taxon>unclassified sequences</taxon>
        <taxon>metagenomes</taxon>
        <taxon>ecological metagenomes</taxon>
    </lineage>
</organism>
<dbReference type="EMBL" id="UINC01209595">
    <property type="protein sequence ID" value="SVE32680.1"/>
    <property type="molecule type" value="Genomic_DNA"/>
</dbReference>
<evidence type="ECO:0000313" key="2">
    <source>
        <dbReference type="EMBL" id="SVE32680.1"/>
    </source>
</evidence>
<name>A0A383CKU7_9ZZZZ</name>
<feature type="domain" description="Semialdehyde dehydrogenase NAD-binding" evidence="1">
    <location>
        <begin position="3"/>
        <end position="50"/>
    </location>
</feature>
<protein>
    <recommendedName>
        <fullName evidence="1">Semialdehyde dehydrogenase NAD-binding domain-containing protein</fullName>
    </recommendedName>
</protein>
<dbReference type="SUPFAM" id="SSF51735">
    <property type="entry name" value="NAD(P)-binding Rossmann-fold domains"/>
    <property type="match status" value="1"/>
</dbReference>
<sequence length="60" mass="6174">MNTCIIGASGYSGRELVSLLAVHPDICLSAVTSRSLTGIPVGVALPRMRGKAQSLSFSSP</sequence>
<dbReference type="InterPro" id="IPR000534">
    <property type="entry name" value="Semialdehyde_DH_NAD-bd"/>
</dbReference>
<dbReference type="GO" id="GO:0051287">
    <property type="term" value="F:NAD binding"/>
    <property type="evidence" value="ECO:0007669"/>
    <property type="project" value="InterPro"/>
</dbReference>
<dbReference type="AlphaFoldDB" id="A0A383CKU7"/>
<feature type="non-terminal residue" evidence="2">
    <location>
        <position position="60"/>
    </location>
</feature>
<evidence type="ECO:0000259" key="1">
    <source>
        <dbReference type="Pfam" id="PF01118"/>
    </source>
</evidence>
<accession>A0A383CKU7</accession>
<reference evidence="2" key="1">
    <citation type="submission" date="2018-05" db="EMBL/GenBank/DDBJ databases">
        <authorList>
            <person name="Lanie J.A."/>
            <person name="Ng W.-L."/>
            <person name="Kazmierczak K.M."/>
            <person name="Andrzejewski T.M."/>
            <person name="Davidsen T.M."/>
            <person name="Wayne K.J."/>
            <person name="Tettelin H."/>
            <person name="Glass J.I."/>
            <person name="Rusch D."/>
            <person name="Podicherti R."/>
            <person name="Tsui H.-C.T."/>
            <person name="Winkler M.E."/>
        </authorList>
    </citation>
    <scope>NUCLEOTIDE SEQUENCE</scope>
</reference>
<gene>
    <name evidence="2" type="ORF">METZ01_LOCUS485534</name>
</gene>